<gene>
    <name evidence="3" type="ORF">PDIGIT_LOCUS10096</name>
</gene>
<dbReference type="AlphaFoldDB" id="A0A9W4UKI8"/>
<evidence type="ECO:0000313" key="3">
    <source>
        <dbReference type="EMBL" id="CAI6336989.1"/>
    </source>
</evidence>
<evidence type="ECO:0000256" key="1">
    <source>
        <dbReference type="SAM" id="Coils"/>
    </source>
</evidence>
<keyword evidence="4" id="KW-1185">Reference proteome</keyword>
<evidence type="ECO:0000256" key="2">
    <source>
        <dbReference type="SAM" id="MobiDB-lite"/>
    </source>
</evidence>
<protein>
    <submittedName>
        <fullName evidence="3">Uncharacterized protein</fullName>
    </submittedName>
</protein>
<dbReference type="Proteomes" id="UP001152607">
    <property type="component" value="Unassembled WGS sequence"/>
</dbReference>
<reference evidence="3" key="1">
    <citation type="submission" date="2023-01" db="EMBL/GenBank/DDBJ databases">
        <authorList>
            <person name="Van Ghelder C."/>
            <person name="Rancurel C."/>
        </authorList>
    </citation>
    <scope>NUCLEOTIDE SEQUENCE</scope>
    <source>
        <strain evidence="3">CNCM I-4278</strain>
    </source>
</reference>
<feature type="compositionally biased region" description="Basic residues" evidence="2">
    <location>
        <begin position="7"/>
        <end position="18"/>
    </location>
</feature>
<feature type="compositionally biased region" description="Pro residues" evidence="2">
    <location>
        <begin position="151"/>
        <end position="163"/>
    </location>
</feature>
<comment type="caution">
    <text evidence="3">The sequence shown here is derived from an EMBL/GenBank/DDBJ whole genome shotgun (WGS) entry which is preliminary data.</text>
</comment>
<proteinExistence type="predicted"/>
<evidence type="ECO:0000313" key="4">
    <source>
        <dbReference type="Proteomes" id="UP001152607"/>
    </source>
</evidence>
<dbReference type="EMBL" id="CAOQHR010000007">
    <property type="protein sequence ID" value="CAI6336989.1"/>
    <property type="molecule type" value="Genomic_DNA"/>
</dbReference>
<feature type="compositionally biased region" description="Basic and acidic residues" evidence="2">
    <location>
        <begin position="26"/>
        <end position="39"/>
    </location>
</feature>
<name>A0A9W4UKI8_9PLEO</name>
<organism evidence="3 4">
    <name type="scientific">Periconia digitata</name>
    <dbReference type="NCBI Taxonomy" id="1303443"/>
    <lineage>
        <taxon>Eukaryota</taxon>
        <taxon>Fungi</taxon>
        <taxon>Dikarya</taxon>
        <taxon>Ascomycota</taxon>
        <taxon>Pezizomycotina</taxon>
        <taxon>Dothideomycetes</taxon>
        <taxon>Pleosporomycetidae</taxon>
        <taxon>Pleosporales</taxon>
        <taxon>Massarineae</taxon>
        <taxon>Periconiaceae</taxon>
        <taxon>Periconia</taxon>
    </lineage>
</organism>
<feature type="region of interest" description="Disordered" evidence="2">
    <location>
        <begin position="103"/>
        <end position="179"/>
    </location>
</feature>
<keyword evidence="1" id="KW-0175">Coiled coil</keyword>
<accession>A0A9W4UKI8</accession>
<feature type="coiled-coil region" evidence="1">
    <location>
        <begin position="57"/>
        <end position="84"/>
    </location>
</feature>
<feature type="region of interest" description="Disordered" evidence="2">
    <location>
        <begin position="1"/>
        <end position="43"/>
    </location>
</feature>
<feature type="compositionally biased region" description="Polar residues" evidence="2">
    <location>
        <begin position="166"/>
        <end position="176"/>
    </location>
</feature>
<sequence>MPEGHKNKASRRASRKRSLSPLNESLPEKKQKSTHHELDSQPFTHLVSMTMAIQTEIIGVRQEMKENNEKVQKALEKLQSTQGRQTNLMENTRVDVGSIQNNIKYGAGQPLPSSAPDYADPPRTPYSARSQRPMKSYQSLLPPPQDRHRSPPIPPVQPPPSIPPSHTTFNWPSSIASKGERRCYDKEIHSYKQSFYQPSPERRTR</sequence>